<proteinExistence type="predicted"/>
<keyword evidence="5" id="KW-0245">EGF-like domain</keyword>
<dbReference type="Pfam" id="PF07679">
    <property type="entry name" value="I-set"/>
    <property type="match status" value="1"/>
</dbReference>
<dbReference type="InterPro" id="IPR003598">
    <property type="entry name" value="Ig_sub2"/>
</dbReference>
<dbReference type="InterPro" id="IPR013783">
    <property type="entry name" value="Ig-like_fold"/>
</dbReference>
<evidence type="ECO:0000259" key="8">
    <source>
        <dbReference type="PROSITE" id="PS50835"/>
    </source>
</evidence>
<dbReference type="Gene3D" id="2.60.40.10">
    <property type="entry name" value="Immunoglobulins"/>
    <property type="match status" value="1"/>
</dbReference>
<keyword evidence="2" id="KW-0677">Repeat</keyword>
<evidence type="ECO:0000256" key="5">
    <source>
        <dbReference type="PROSITE-ProRule" id="PRU00076"/>
    </source>
</evidence>
<dbReference type="GeneID" id="108037483"/>
<keyword evidence="3 5" id="KW-1015">Disulfide bond</keyword>
<dbReference type="PROSITE" id="PS50026">
    <property type="entry name" value="EGF_3"/>
    <property type="match status" value="1"/>
</dbReference>
<evidence type="ECO:0000256" key="4">
    <source>
        <dbReference type="ARBA" id="ARBA00023319"/>
    </source>
</evidence>
<feature type="domain" description="Ig-like" evidence="8">
    <location>
        <begin position="451"/>
        <end position="536"/>
    </location>
</feature>
<feature type="compositionally biased region" description="Polar residues" evidence="6">
    <location>
        <begin position="184"/>
        <end position="202"/>
    </location>
</feature>
<feature type="region of interest" description="Disordered" evidence="6">
    <location>
        <begin position="218"/>
        <end position="315"/>
    </location>
</feature>
<dbReference type="SMART" id="SM00408">
    <property type="entry name" value="IGc2"/>
    <property type="match status" value="1"/>
</dbReference>
<feature type="compositionally biased region" description="Low complexity" evidence="6">
    <location>
        <begin position="73"/>
        <end position="91"/>
    </location>
</feature>
<dbReference type="PANTHER" id="PTHR12231:SF253">
    <property type="entry name" value="DPR-INTERACTING PROTEIN ETA, ISOFORM B-RELATED"/>
    <property type="match status" value="1"/>
</dbReference>
<dbReference type="SUPFAM" id="SSF48726">
    <property type="entry name" value="Immunoglobulin"/>
    <property type="match status" value="1"/>
</dbReference>
<evidence type="ECO:0000256" key="6">
    <source>
        <dbReference type="SAM" id="MobiDB-lite"/>
    </source>
</evidence>
<dbReference type="PANTHER" id="PTHR12231">
    <property type="entry name" value="CTX-RELATED TYPE I TRANSMEMBRANE PROTEIN"/>
    <property type="match status" value="1"/>
</dbReference>
<evidence type="ECO:0000259" key="7">
    <source>
        <dbReference type="PROSITE" id="PS50026"/>
    </source>
</evidence>
<dbReference type="InterPro" id="IPR051170">
    <property type="entry name" value="Neural/epithelial_adhesion"/>
</dbReference>
<dbReference type="SUPFAM" id="SSF57196">
    <property type="entry name" value="EGF/Laminin"/>
    <property type="match status" value="1"/>
</dbReference>
<reference evidence="10" key="1">
    <citation type="journal article" date="2021" name="Elife">
        <title>Highly contiguous assemblies of 101 drosophilid genomes.</title>
        <authorList>
            <person name="Kim B.Y."/>
            <person name="Wang J.R."/>
            <person name="Miller D.E."/>
            <person name="Barmina O."/>
            <person name="Delaney E."/>
            <person name="Thompson A."/>
            <person name="Comeault A.A."/>
            <person name="Peede D."/>
            <person name="D'Agostino E.R."/>
            <person name="Pelaez J."/>
            <person name="Aguilar J.M."/>
            <person name="Haji D."/>
            <person name="Matsunaga T."/>
            <person name="Armstrong E.E."/>
            <person name="Zych M."/>
            <person name="Ogawa Y."/>
            <person name="Stamenkovic-Radak M."/>
            <person name="Jelic M."/>
            <person name="Veselinovic M.S."/>
            <person name="Tanaskovic M."/>
            <person name="Eric P."/>
            <person name="Gao J.J."/>
            <person name="Katoh T.K."/>
            <person name="Toda M.J."/>
            <person name="Watabe H."/>
            <person name="Watada M."/>
            <person name="Davis J.S."/>
            <person name="Moyle L.C."/>
            <person name="Manoli G."/>
            <person name="Bertolini E."/>
            <person name="Kostal V."/>
            <person name="Hawley R.S."/>
            <person name="Takahashi A."/>
            <person name="Jones C.D."/>
            <person name="Price D.K."/>
            <person name="Whiteman N."/>
            <person name="Kopp A."/>
            <person name="Matute D.R."/>
            <person name="Petrov D.A."/>
        </authorList>
    </citation>
    <scope>NUCLEOTIDE SEQUENCE [LARGE SCALE GENOMIC DNA]</scope>
</reference>
<feature type="disulfide bond" evidence="5">
    <location>
        <begin position="585"/>
        <end position="594"/>
    </location>
</feature>
<feature type="compositionally biased region" description="Basic residues" evidence="6">
    <location>
        <begin position="276"/>
        <end position="307"/>
    </location>
</feature>
<evidence type="ECO:0000313" key="10">
    <source>
        <dbReference type="Proteomes" id="UP001652680"/>
    </source>
</evidence>
<dbReference type="InterPro" id="IPR057777">
    <property type="entry name" value="Beta-barrel_vein"/>
</dbReference>
<evidence type="ECO:0000256" key="2">
    <source>
        <dbReference type="ARBA" id="ARBA00022737"/>
    </source>
</evidence>
<dbReference type="InterPro" id="IPR000742">
    <property type="entry name" value="EGF"/>
</dbReference>
<protein>
    <recommendedName>
        <fullName evidence="11">Protein vein</fullName>
    </recommendedName>
</protein>
<dbReference type="PROSITE" id="PS00022">
    <property type="entry name" value="EGF_1"/>
    <property type="match status" value="1"/>
</dbReference>
<name>A0ABM5J4B9_DRORH</name>
<evidence type="ECO:0000256" key="1">
    <source>
        <dbReference type="ARBA" id="ARBA00022729"/>
    </source>
</evidence>
<dbReference type="SMART" id="SM00181">
    <property type="entry name" value="EGF"/>
    <property type="match status" value="1"/>
</dbReference>
<dbReference type="PROSITE" id="PS50835">
    <property type="entry name" value="IG_LIKE"/>
    <property type="match status" value="1"/>
</dbReference>
<dbReference type="CDD" id="cd00096">
    <property type="entry name" value="Ig"/>
    <property type="match status" value="1"/>
</dbReference>
<feature type="domain" description="EGF-like" evidence="7">
    <location>
        <begin position="557"/>
        <end position="595"/>
    </location>
</feature>
<evidence type="ECO:0000256" key="3">
    <source>
        <dbReference type="ARBA" id="ARBA00023157"/>
    </source>
</evidence>
<feature type="region of interest" description="Disordered" evidence="6">
    <location>
        <begin position="177"/>
        <end position="202"/>
    </location>
</feature>
<feature type="region of interest" description="Disordered" evidence="6">
    <location>
        <begin position="132"/>
        <end position="151"/>
    </location>
</feature>
<dbReference type="InterPro" id="IPR013098">
    <property type="entry name" value="Ig_I-set"/>
</dbReference>
<dbReference type="Pfam" id="PF24700">
    <property type="entry name" value="Vein_beta-barrel"/>
    <property type="match status" value="1"/>
</dbReference>
<dbReference type="Gene3D" id="2.10.25.10">
    <property type="entry name" value="Laminin"/>
    <property type="match status" value="1"/>
</dbReference>
<dbReference type="EnsemblMetazoa" id="XM_044457741.1">
    <property type="protein sequence ID" value="XP_044313676.1"/>
    <property type="gene ID" value="LOC108037483"/>
</dbReference>
<reference evidence="9" key="2">
    <citation type="submission" date="2025-05" db="UniProtKB">
        <authorList>
            <consortium name="EnsemblMetazoa"/>
        </authorList>
    </citation>
    <scope>IDENTIFICATION</scope>
</reference>
<dbReference type="Proteomes" id="UP001652680">
    <property type="component" value="Unassembled WGS sequence"/>
</dbReference>
<feature type="disulfide bond" evidence="5">
    <location>
        <begin position="566"/>
        <end position="583"/>
    </location>
</feature>
<keyword evidence="1" id="KW-0732">Signal</keyword>
<keyword evidence="10" id="KW-1185">Reference proteome</keyword>
<feature type="compositionally biased region" description="Basic and acidic residues" evidence="6">
    <location>
        <begin position="218"/>
        <end position="237"/>
    </location>
</feature>
<dbReference type="RefSeq" id="XP_044313676.1">
    <property type="nucleotide sequence ID" value="XM_044457741.1"/>
</dbReference>
<organism evidence="9 10">
    <name type="scientific">Drosophila rhopaloa</name>
    <name type="common">Fruit fly</name>
    <dbReference type="NCBI Taxonomy" id="1041015"/>
    <lineage>
        <taxon>Eukaryota</taxon>
        <taxon>Metazoa</taxon>
        <taxon>Ecdysozoa</taxon>
        <taxon>Arthropoda</taxon>
        <taxon>Hexapoda</taxon>
        <taxon>Insecta</taxon>
        <taxon>Pterygota</taxon>
        <taxon>Neoptera</taxon>
        <taxon>Endopterygota</taxon>
        <taxon>Diptera</taxon>
        <taxon>Brachycera</taxon>
        <taxon>Muscomorpha</taxon>
        <taxon>Ephydroidea</taxon>
        <taxon>Drosophilidae</taxon>
        <taxon>Drosophila</taxon>
        <taxon>Sophophora</taxon>
    </lineage>
</organism>
<evidence type="ECO:0008006" key="11">
    <source>
        <dbReference type="Google" id="ProtNLM"/>
    </source>
</evidence>
<comment type="caution">
    <text evidence="5">Lacks conserved residue(s) required for the propagation of feature annotation.</text>
</comment>
<evidence type="ECO:0000313" key="9">
    <source>
        <dbReference type="EnsemblMetazoa" id="XP_044313676.1"/>
    </source>
</evidence>
<dbReference type="InterPro" id="IPR036179">
    <property type="entry name" value="Ig-like_dom_sf"/>
</dbReference>
<accession>A0ABM5J4B9</accession>
<sequence length="620" mass="70872">MYAQHLRKWSLKTKKQLMPLILLIISYMLLLNTCVSSTTTTTQQQQHQQQRQQQLQPRLWEGSAEESSYYIPLSSDNGSGSSESAESSSSNIDNNILSRLLSRTSNSLSSRSNVKLKPATVFDAGSSSAVQQEQHVAAVPEQQQQEQQSMQKVPNTLINSQINNLLYNGMPIEAASSKMRRHIQPTQLQHQPESLAQPPSNYSTRSVQSYLIESFEVPESKLEDRSLEQTARSRRDGSNTNGSRQQHPHGHRKQLQQDKRDHRRQRQHQQKEQRQHQHQHQGNHHHQQQQHQQNKQRRKHQRKHRGHQRSDRYCSARDPAQLAFAAPTVFQGVFKSMSADRRVNFSATMKVEKVYKQQHDLQLPTLVRLQFALSNSSGECDIYRERLLPRGLLRSGNDLQQASDISYMMFVQQTNPGNFTILGQPIRVTHSVVESVKMAVSENYAQNASITSITSVPNNTTIEHGRELKIVCKVTGQPPPKVTWFKDDKSINRKRNVYQFKHHKRRSELIVRSFNSSSDAGKYECRAKNKASKAIFKRRIMIKASAVLFPLDQSRSSGTPCHFAFCLHGGTCMMIADLNAIFCICPSDYFGERCENNSPDSRYSNSNPESCVNYHGGYYC</sequence>
<keyword evidence="4" id="KW-0393">Immunoglobulin domain</keyword>
<feature type="region of interest" description="Disordered" evidence="6">
    <location>
        <begin position="71"/>
        <end position="91"/>
    </location>
</feature>
<dbReference type="InterPro" id="IPR007110">
    <property type="entry name" value="Ig-like_dom"/>
</dbReference>